<dbReference type="PANTHER" id="PTHR35869:SF1">
    <property type="entry name" value="OUTER-MEMBRANE LIPOPROTEIN CARRIER PROTEIN"/>
    <property type="match status" value="1"/>
</dbReference>
<dbReference type="AlphaFoldDB" id="A0A238Z541"/>
<dbReference type="OrthoDB" id="13273at2"/>
<name>A0A238Z541_9BACT</name>
<reference evidence="4" key="1">
    <citation type="submission" date="2017-06" db="EMBL/GenBank/DDBJ databases">
        <authorList>
            <person name="Varghese N."/>
            <person name="Submissions S."/>
        </authorList>
    </citation>
    <scope>NUCLEOTIDE SEQUENCE [LARGE SCALE GENOMIC DNA]</scope>
    <source>
        <strain evidence="4">DSM 15668</strain>
    </source>
</reference>
<dbReference type="SUPFAM" id="SSF89392">
    <property type="entry name" value="Prokaryotic lipoproteins and lipoprotein localization factors"/>
    <property type="match status" value="1"/>
</dbReference>
<protein>
    <submittedName>
        <fullName evidence="3">Chaperone LolA</fullName>
    </submittedName>
</protein>
<organism evidence="3 4">
    <name type="scientific">Desulfurobacterium atlanticum</name>
    <dbReference type="NCBI Taxonomy" id="240169"/>
    <lineage>
        <taxon>Bacteria</taxon>
        <taxon>Pseudomonadati</taxon>
        <taxon>Aquificota</taxon>
        <taxon>Aquificia</taxon>
        <taxon>Desulfurobacteriales</taxon>
        <taxon>Desulfurobacteriaceae</taxon>
        <taxon>Desulfurobacterium</taxon>
    </lineage>
</organism>
<evidence type="ECO:0000256" key="1">
    <source>
        <dbReference type="ARBA" id="ARBA00022729"/>
    </source>
</evidence>
<proteinExistence type="predicted"/>
<gene>
    <name evidence="3" type="ORF">SAMN06265340_10650</name>
</gene>
<evidence type="ECO:0000256" key="2">
    <source>
        <dbReference type="SAM" id="SignalP"/>
    </source>
</evidence>
<evidence type="ECO:0000313" key="4">
    <source>
        <dbReference type="Proteomes" id="UP000198405"/>
    </source>
</evidence>
<evidence type="ECO:0000313" key="3">
    <source>
        <dbReference type="EMBL" id="SNR78051.1"/>
    </source>
</evidence>
<feature type="signal peptide" evidence="2">
    <location>
        <begin position="1"/>
        <end position="21"/>
    </location>
</feature>
<sequence length="207" mass="24527">MKKMAILMAIILMFFSLQANAKTKFSNFLSHLEKVKTLEISFVQITEYDPELEEKDIYKGKIEYKRPAKFKWSYTKNSKIEIVSDGKTVWTCIPENNKLEKTSTEESMDYFPIIRILEYPQEFSKYFMLVSDAKFKDKIAYEITPKRKNVTYEKIIIIFKEDKPYPVSFQVINEDGSTITYIIEKWQENVKLPDTIFTINRCKVEAK</sequence>
<dbReference type="CDD" id="cd16325">
    <property type="entry name" value="LolA"/>
    <property type="match status" value="1"/>
</dbReference>
<dbReference type="InterPro" id="IPR004564">
    <property type="entry name" value="OM_lipoprot_carrier_LolA-like"/>
</dbReference>
<keyword evidence="1 2" id="KW-0732">Signal</keyword>
<dbReference type="RefSeq" id="WP_089323084.1">
    <property type="nucleotide sequence ID" value="NZ_FZOB01000006.1"/>
</dbReference>
<dbReference type="PANTHER" id="PTHR35869">
    <property type="entry name" value="OUTER-MEMBRANE LIPOPROTEIN CARRIER PROTEIN"/>
    <property type="match status" value="1"/>
</dbReference>
<accession>A0A238Z541</accession>
<feature type="chain" id="PRO_5013054120" evidence="2">
    <location>
        <begin position="22"/>
        <end position="207"/>
    </location>
</feature>
<dbReference type="Pfam" id="PF03548">
    <property type="entry name" value="LolA"/>
    <property type="match status" value="1"/>
</dbReference>
<dbReference type="Gene3D" id="2.50.20.10">
    <property type="entry name" value="Lipoprotein localisation LolA/LolB/LppX"/>
    <property type="match status" value="1"/>
</dbReference>
<dbReference type="Proteomes" id="UP000198405">
    <property type="component" value="Unassembled WGS sequence"/>
</dbReference>
<keyword evidence="4" id="KW-1185">Reference proteome</keyword>
<dbReference type="EMBL" id="FZOB01000006">
    <property type="protein sequence ID" value="SNR78051.1"/>
    <property type="molecule type" value="Genomic_DNA"/>
</dbReference>
<dbReference type="InterPro" id="IPR029046">
    <property type="entry name" value="LolA/LolB/LppX"/>
</dbReference>